<keyword evidence="4" id="KW-1185">Reference proteome</keyword>
<gene>
    <name evidence="3" type="ORF">BJY22_007161</name>
</gene>
<dbReference type="GO" id="GO:0016491">
    <property type="term" value="F:oxidoreductase activity"/>
    <property type="evidence" value="ECO:0007669"/>
    <property type="project" value="UniProtKB-KW"/>
</dbReference>
<dbReference type="AlphaFoldDB" id="A0A7X6A5M7"/>
<dbReference type="InterPro" id="IPR043144">
    <property type="entry name" value="Mal/L-sulf/L-lact_DH-like_ah"/>
</dbReference>
<dbReference type="InterPro" id="IPR036111">
    <property type="entry name" value="Mal/L-sulfo/L-lacto_DH-like_sf"/>
</dbReference>
<dbReference type="Proteomes" id="UP000555407">
    <property type="component" value="Unassembled WGS sequence"/>
</dbReference>
<evidence type="ECO:0000256" key="2">
    <source>
        <dbReference type="ARBA" id="ARBA00023002"/>
    </source>
</evidence>
<sequence length="358" mass="37782">MSEEVATAERNGGSTDPGRLSRFTADVFVHLGMSDEDAGLLADYFVWVELHGVPAMGVRRIPEFVDRLRHGGTRCGGVADSKIVRDHPAFAVVDAQDTFAQLAGHRAMQIAVGKARATGLGAVSVRNTTTAGVVGYYSALAAEQQMIGLVVNNSAPVMAAYGAAERTLGVQALSMASPAGEHPPLLLDMTNSAMSMARMYEHQLRREQLPGNVALSADGTPTIDPEAGHAGILLPMAGHRGYGLALMWEVLVGVLAGGQHFGNDVRWPSEHALPSGNSLFVLAVDPAAALPYETFTGRVDTLIDRMHDARPAAGVDRVLVPGERSQIAARARRREGIVVPDDVVASLVALGSELGVAW</sequence>
<dbReference type="InterPro" id="IPR003767">
    <property type="entry name" value="Malate/L-lactate_DH-like"/>
</dbReference>
<accession>A0A7X6A5M7</accession>
<keyword evidence="2" id="KW-0560">Oxidoreductase</keyword>
<evidence type="ECO:0000313" key="3">
    <source>
        <dbReference type="EMBL" id="NIK61444.1"/>
    </source>
</evidence>
<organism evidence="3 4">
    <name type="scientific">Kribbella shirazensis</name>
    <dbReference type="NCBI Taxonomy" id="1105143"/>
    <lineage>
        <taxon>Bacteria</taxon>
        <taxon>Bacillati</taxon>
        <taxon>Actinomycetota</taxon>
        <taxon>Actinomycetes</taxon>
        <taxon>Propionibacteriales</taxon>
        <taxon>Kribbellaceae</taxon>
        <taxon>Kribbella</taxon>
    </lineage>
</organism>
<comment type="similarity">
    <text evidence="1">Belongs to the LDH2/MDH2 oxidoreductase family.</text>
</comment>
<evidence type="ECO:0000256" key="1">
    <source>
        <dbReference type="ARBA" id="ARBA00006056"/>
    </source>
</evidence>
<dbReference type="RefSeq" id="WP_167215946.1">
    <property type="nucleotide sequence ID" value="NZ_JAASRO010000001.1"/>
</dbReference>
<proteinExistence type="inferred from homology"/>
<comment type="caution">
    <text evidence="3">The sequence shown here is derived from an EMBL/GenBank/DDBJ whole genome shotgun (WGS) entry which is preliminary data.</text>
</comment>
<dbReference type="EMBL" id="JAASRO010000001">
    <property type="protein sequence ID" value="NIK61444.1"/>
    <property type="molecule type" value="Genomic_DNA"/>
</dbReference>
<evidence type="ECO:0000313" key="4">
    <source>
        <dbReference type="Proteomes" id="UP000555407"/>
    </source>
</evidence>
<dbReference type="InterPro" id="IPR043143">
    <property type="entry name" value="Mal/L-sulf/L-lact_DH-like_NADP"/>
</dbReference>
<reference evidence="3 4" key="1">
    <citation type="submission" date="2020-03" db="EMBL/GenBank/DDBJ databases">
        <title>Sequencing the genomes of 1000 actinobacteria strains.</title>
        <authorList>
            <person name="Klenk H.-P."/>
        </authorList>
    </citation>
    <scope>NUCLEOTIDE SEQUENCE [LARGE SCALE GENOMIC DNA]</scope>
    <source>
        <strain evidence="3 4">DSM 45490</strain>
    </source>
</reference>
<name>A0A7X6A5M7_9ACTN</name>
<dbReference type="SUPFAM" id="SSF89733">
    <property type="entry name" value="L-sulfolactate dehydrogenase-like"/>
    <property type="match status" value="1"/>
</dbReference>
<dbReference type="Gene3D" id="1.10.1530.10">
    <property type="match status" value="1"/>
</dbReference>
<protein>
    <submittedName>
        <fullName evidence="3">LDH2 family malate/lactate/ureidoglycolate dehydrogenase</fullName>
    </submittedName>
</protein>
<dbReference type="PANTHER" id="PTHR11091:SF0">
    <property type="entry name" value="MALATE DEHYDROGENASE"/>
    <property type="match status" value="1"/>
</dbReference>
<dbReference type="PANTHER" id="PTHR11091">
    <property type="entry name" value="OXIDOREDUCTASE-RELATED"/>
    <property type="match status" value="1"/>
</dbReference>
<dbReference type="Gene3D" id="3.30.1370.60">
    <property type="entry name" value="Hypothetical oxidoreductase yiak, domain 2"/>
    <property type="match status" value="1"/>
</dbReference>
<dbReference type="Pfam" id="PF02615">
    <property type="entry name" value="Ldh_2"/>
    <property type="match status" value="1"/>
</dbReference>